<organism evidence="3 4">
    <name type="scientific">Effrenium voratum</name>
    <dbReference type="NCBI Taxonomy" id="2562239"/>
    <lineage>
        <taxon>Eukaryota</taxon>
        <taxon>Sar</taxon>
        <taxon>Alveolata</taxon>
        <taxon>Dinophyceae</taxon>
        <taxon>Suessiales</taxon>
        <taxon>Symbiodiniaceae</taxon>
        <taxon>Effrenium</taxon>
    </lineage>
</organism>
<name>A0AA36N322_9DINO</name>
<evidence type="ECO:0000313" key="4">
    <source>
        <dbReference type="Proteomes" id="UP001178507"/>
    </source>
</evidence>
<evidence type="ECO:0000256" key="1">
    <source>
        <dbReference type="SAM" id="Coils"/>
    </source>
</evidence>
<protein>
    <submittedName>
        <fullName evidence="3">Uncharacterized protein</fullName>
    </submittedName>
</protein>
<gene>
    <name evidence="3" type="ORF">EVOR1521_LOCUS20910</name>
</gene>
<reference evidence="3" key="1">
    <citation type="submission" date="2023-08" db="EMBL/GenBank/DDBJ databases">
        <authorList>
            <person name="Chen Y."/>
            <person name="Shah S."/>
            <person name="Dougan E. K."/>
            <person name="Thang M."/>
            <person name="Chan C."/>
        </authorList>
    </citation>
    <scope>NUCLEOTIDE SEQUENCE</scope>
</reference>
<sequence>MVIAGFSVDGPQRVFRAQSGTVFLESGQQVEALARKEQRALQSQQVALEALAKQQSQANQRQQTLQAQFHLVEAKEQRMEELVKEQSKELLVAQEDKIKAELALEEQATGVQSARTRLALSGLAKTGTQLLQLAAASAADLSKEILRDQLIGAAVYFSLIMIAAFIYVTFFTYQYPMLKNQPVVYGDHFTFSLFECCNWDRDAPSAEIMRDRRIPCCSCCCLPVRWADTASSSKTGFLPFWPGVILIALLNAFTGMSFYVTSLLFTILATLHRQKIRKTYGLPYGSCSTCTEDFCTWTWCSCCATMQEAMEIQYIDPVQNKRPWQQTMDSLLPGSGATSSGVRQQNSACC</sequence>
<dbReference type="InterPro" id="IPR006461">
    <property type="entry name" value="PLAC_motif_containing"/>
</dbReference>
<feature type="transmembrane region" description="Helical" evidence="2">
    <location>
        <begin position="150"/>
        <end position="173"/>
    </location>
</feature>
<proteinExistence type="predicted"/>
<keyword evidence="4" id="KW-1185">Reference proteome</keyword>
<comment type="caution">
    <text evidence="3">The sequence shown here is derived from an EMBL/GenBank/DDBJ whole genome shotgun (WGS) entry which is preliminary data.</text>
</comment>
<dbReference type="NCBIfam" id="TIGR01571">
    <property type="entry name" value="A_thal_Cys_rich"/>
    <property type="match status" value="1"/>
</dbReference>
<evidence type="ECO:0000256" key="2">
    <source>
        <dbReference type="SAM" id="Phobius"/>
    </source>
</evidence>
<evidence type="ECO:0000313" key="3">
    <source>
        <dbReference type="EMBL" id="CAJ1396755.1"/>
    </source>
</evidence>
<dbReference type="EMBL" id="CAUJNA010003242">
    <property type="protein sequence ID" value="CAJ1396755.1"/>
    <property type="molecule type" value="Genomic_DNA"/>
</dbReference>
<dbReference type="Pfam" id="PF04749">
    <property type="entry name" value="PLAC8"/>
    <property type="match status" value="1"/>
</dbReference>
<keyword evidence="2" id="KW-0472">Membrane</keyword>
<feature type="transmembrane region" description="Helical" evidence="2">
    <location>
        <begin position="240"/>
        <end position="268"/>
    </location>
</feature>
<accession>A0AA36N322</accession>
<feature type="coiled-coil region" evidence="1">
    <location>
        <begin position="34"/>
        <end position="96"/>
    </location>
</feature>
<keyword evidence="2" id="KW-0812">Transmembrane</keyword>
<dbReference type="Proteomes" id="UP001178507">
    <property type="component" value="Unassembled WGS sequence"/>
</dbReference>
<keyword evidence="1" id="KW-0175">Coiled coil</keyword>
<dbReference type="AlphaFoldDB" id="A0AA36N322"/>
<keyword evidence="2" id="KW-1133">Transmembrane helix</keyword>